<dbReference type="AlphaFoldDB" id="A0A917TDA0"/>
<proteinExistence type="predicted"/>
<gene>
    <name evidence="2" type="ORF">GCM10011351_01430</name>
</gene>
<evidence type="ECO:0000313" key="3">
    <source>
        <dbReference type="Proteomes" id="UP000618460"/>
    </source>
</evidence>
<protein>
    <submittedName>
        <fullName evidence="2">Sulfurtransferase</fullName>
    </submittedName>
</protein>
<dbReference type="PANTHER" id="PTHR43031:SF17">
    <property type="entry name" value="SULFURTRANSFERASE YTWF-RELATED"/>
    <property type="match status" value="1"/>
</dbReference>
<comment type="caution">
    <text evidence="2">The sequence shown here is derived from an EMBL/GenBank/DDBJ whole genome shotgun (WGS) entry which is preliminary data.</text>
</comment>
<dbReference type="SMART" id="SM00450">
    <property type="entry name" value="RHOD"/>
    <property type="match status" value="1"/>
</dbReference>
<dbReference type="PROSITE" id="PS50206">
    <property type="entry name" value="RHODANESE_3"/>
    <property type="match status" value="1"/>
</dbReference>
<dbReference type="Proteomes" id="UP000618460">
    <property type="component" value="Unassembled WGS sequence"/>
</dbReference>
<dbReference type="PANTHER" id="PTHR43031">
    <property type="entry name" value="FAD-DEPENDENT OXIDOREDUCTASE"/>
    <property type="match status" value="1"/>
</dbReference>
<reference evidence="2" key="2">
    <citation type="submission" date="2020-09" db="EMBL/GenBank/DDBJ databases">
        <authorList>
            <person name="Sun Q."/>
            <person name="Zhou Y."/>
        </authorList>
    </citation>
    <scope>NUCLEOTIDE SEQUENCE</scope>
    <source>
        <strain evidence="2">CGMCC 1.6333</strain>
    </source>
</reference>
<accession>A0A917TDA0</accession>
<dbReference type="OrthoDB" id="9800872at2"/>
<dbReference type="CDD" id="cd00158">
    <property type="entry name" value="RHOD"/>
    <property type="match status" value="1"/>
</dbReference>
<evidence type="ECO:0000259" key="1">
    <source>
        <dbReference type="PROSITE" id="PS50206"/>
    </source>
</evidence>
<reference evidence="2" key="1">
    <citation type="journal article" date="2014" name="Int. J. Syst. Evol. Microbiol.">
        <title>Complete genome sequence of Corynebacterium casei LMG S-19264T (=DSM 44701T), isolated from a smear-ripened cheese.</title>
        <authorList>
            <consortium name="US DOE Joint Genome Institute (JGI-PGF)"/>
            <person name="Walter F."/>
            <person name="Albersmeier A."/>
            <person name="Kalinowski J."/>
            <person name="Ruckert C."/>
        </authorList>
    </citation>
    <scope>NUCLEOTIDE SEQUENCE</scope>
    <source>
        <strain evidence="2">CGMCC 1.6333</strain>
    </source>
</reference>
<dbReference type="EMBL" id="BMLG01000001">
    <property type="protein sequence ID" value="GGM19328.1"/>
    <property type="molecule type" value="Genomic_DNA"/>
</dbReference>
<dbReference type="InterPro" id="IPR050229">
    <property type="entry name" value="GlpE_sulfurtransferase"/>
</dbReference>
<dbReference type="Gene3D" id="3.40.250.10">
    <property type="entry name" value="Rhodanese-like domain"/>
    <property type="match status" value="1"/>
</dbReference>
<organism evidence="2 3">
    <name type="scientific">Paraliobacillus quinghaiensis</name>
    <dbReference type="NCBI Taxonomy" id="470815"/>
    <lineage>
        <taxon>Bacteria</taxon>
        <taxon>Bacillati</taxon>
        <taxon>Bacillota</taxon>
        <taxon>Bacilli</taxon>
        <taxon>Bacillales</taxon>
        <taxon>Bacillaceae</taxon>
        <taxon>Paraliobacillus</taxon>
    </lineage>
</organism>
<name>A0A917TDA0_9BACI</name>
<feature type="domain" description="Rhodanese" evidence="1">
    <location>
        <begin position="39"/>
        <end position="120"/>
    </location>
</feature>
<dbReference type="InterPro" id="IPR001763">
    <property type="entry name" value="Rhodanese-like_dom"/>
</dbReference>
<keyword evidence="3" id="KW-1185">Reference proteome</keyword>
<evidence type="ECO:0000313" key="2">
    <source>
        <dbReference type="EMBL" id="GGM19328.1"/>
    </source>
</evidence>
<dbReference type="RefSeq" id="WP_117152715.1">
    <property type="nucleotide sequence ID" value="NZ_BMLG01000001.1"/>
</dbReference>
<dbReference type="Pfam" id="PF00581">
    <property type="entry name" value="Rhodanese"/>
    <property type="match status" value="1"/>
</dbReference>
<sequence>MEYTLYIAVIFLTYIMIKRMVPTKGVQTISTAKLKNELKDKKKQFIDVRTPNEFKGNKIKEFKNVPLHQLKQKAEKEINKEKEVVVICQSGMRSQQACKQLKKLGYDQVTNVKGGMNAWR</sequence>
<dbReference type="SUPFAM" id="SSF52821">
    <property type="entry name" value="Rhodanese/Cell cycle control phosphatase"/>
    <property type="match status" value="1"/>
</dbReference>
<dbReference type="InterPro" id="IPR036873">
    <property type="entry name" value="Rhodanese-like_dom_sf"/>
</dbReference>